<dbReference type="Proteomes" id="UP000010087">
    <property type="component" value="Chromosome 1"/>
</dbReference>
<protein>
    <recommendedName>
        <fullName evidence="4">Lipoprotein</fullName>
    </recommendedName>
</protein>
<sequence>MNSASAALIFAALACAAAYAPGTSGRRAGAIACASRRSVRAGISPIHACVRRIQPGIRHDSARRSSRMVFVGGRVRPTIGGAPHRTAGACAPPRCACRRASRGRLRRPHARFPSSPATAAIAAHRPIGRRAGAAWTAPECSGKVSRRVGPG</sequence>
<evidence type="ECO:0000313" key="2">
    <source>
        <dbReference type="EMBL" id="AFI66651.1"/>
    </source>
</evidence>
<evidence type="ECO:0000256" key="1">
    <source>
        <dbReference type="SAM" id="SignalP"/>
    </source>
</evidence>
<name>A0A0H3HL43_BURP2</name>
<feature type="chain" id="PRO_5002611074" description="Lipoprotein" evidence="1">
    <location>
        <begin position="21"/>
        <end position="151"/>
    </location>
</feature>
<proteinExistence type="predicted"/>
<evidence type="ECO:0000313" key="3">
    <source>
        <dbReference type="Proteomes" id="UP000010087"/>
    </source>
</evidence>
<dbReference type="EMBL" id="CP002833">
    <property type="protein sequence ID" value="AFI66651.1"/>
    <property type="molecule type" value="Genomic_DNA"/>
</dbReference>
<dbReference type="KEGG" id="bpz:BP1026B_I2036"/>
<organism evidence="2 3">
    <name type="scientific">Burkholderia pseudomallei (strain 1026b)</name>
    <dbReference type="NCBI Taxonomy" id="884204"/>
    <lineage>
        <taxon>Bacteria</taxon>
        <taxon>Pseudomonadati</taxon>
        <taxon>Pseudomonadota</taxon>
        <taxon>Betaproteobacteria</taxon>
        <taxon>Burkholderiales</taxon>
        <taxon>Burkholderiaceae</taxon>
        <taxon>Burkholderia</taxon>
        <taxon>pseudomallei group</taxon>
    </lineage>
</organism>
<feature type="signal peptide" evidence="1">
    <location>
        <begin position="1"/>
        <end position="20"/>
    </location>
</feature>
<keyword evidence="1" id="KW-0732">Signal</keyword>
<gene>
    <name evidence="2" type="ordered locus">BP1026B_I2036</name>
</gene>
<dbReference type="AlphaFoldDB" id="A0A0H3HL43"/>
<accession>A0A0H3HL43</accession>
<evidence type="ECO:0008006" key="4">
    <source>
        <dbReference type="Google" id="ProtNLM"/>
    </source>
</evidence>
<reference evidence="2 3" key="1">
    <citation type="journal article" date="2012" name="PLoS ONE">
        <title>Evolution of Burkholderia pseudomallei in recurrent melioidosis.</title>
        <authorList>
            <person name="Hayden H.S."/>
            <person name="Lim R."/>
            <person name="Brittnacher M.J."/>
            <person name="Sims E.H."/>
            <person name="Ramage E.R."/>
            <person name="Fong C."/>
            <person name="Wu Z."/>
            <person name="Crist E."/>
            <person name="Chang J."/>
            <person name="Zhou Y."/>
            <person name="Radey M."/>
            <person name="Rohmer L."/>
            <person name="Haugen E."/>
            <person name="Gillett W."/>
            <person name="Wuthiekanun V."/>
            <person name="Peacock S.J."/>
            <person name="Kaul R."/>
            <person name="Miller S.I."/>
            <person name="Manoil C."/>
            <person name="Jacobs M.A."/>
        </authorList>
    </citation>
    <scope>NUCLEOTIDE SEQUENCE [LARGE SCALE GENOMIC DNA]</scope>
    <source>
        <strain evidence="2 3">1026b</strain>
    </source>
</reference>